<evidence type="ECO:0000259" key="11">
    <source>
        <dbReference type="PROSITE" id="PS50850"/>
    </source>
</evidence>
<evidence type="ECO:0000256" key="7">
    <source>
        <dbReference type="ARBA" id="ARBA00022989"/>
    </source>
</evidence>
<evidence type="ECO:0000256" key="10">
    <source>
        <dbReference type="SAM" id="Phobius"/>
    </source>
</evidence>
<dbReference type="InterPro" id="IPR003663">
    <property type="entry name" value="Sugar/inositol_transpt"/>
</dbReference>
<evidence type="ECO:0000256" key="8">
    <source>
        <dbReference type="ARBA" id="ARBA00023136"/>
    </source>
</evidence>
<keyword evidence="13" id="KW-1185">Reference proteome</keyword>
<reference evidence="12 13" key="1">
    <citation type="journal article" date="2021" name="BMC Genomics">
        <title>Datura genome reveals duplications of psychoactive alkaloid biosynthetic genes and high mutation rate following tissue culture.</title>
        <authorList>
            <person name="Rajewski A."/>
            <person name="Carter-House D."/>
            <person name="Stajich J."/>
            <person name="Litt A."/>
        </authorList>
    </citation>
    <scope>NUCLEOTIDE SEQUENCE [LARGE SCALE GENOMIC DNA]</scope>
    <source>
        <strain evidence="12">AR-01</strain>
    </source>
</reference>
<evidence type="ECO:0000256" key="6">
    <source>
        <dbReference type="ARBA" id="ARBA00022847"/>
    </source>
</evidence>
<proteinExistence type="inferred from homology"/>
<evidence type="ECO:0000256" key="5">
    <source>
        <dbReference type="ARBA" id="ARBA00022692"/>
    </source>
</evidence>
<comment type="subcellular location">
    <subcellularLocation>
        <location evidence="1">Membrane</location>
        <topology evidence="1">Multi-pass membrane protein</topology>
    </subcellularLocation>
</comment>
<keyword evidence="3" id="KW-0813">Transport</keyword>
<keyword evidence="6" id="KW-0769">Symport</keyword>
<accession>A0ABS8SRG7</accession>
<gene>
    <name evidence="12" type="ORF">HAX54_045104</name>
</gene>
<dbReference type="InterPro" id="IPR005829">
    <property type="entry name" value="Sugar_transporter_CS"/>
</dbReference>
<feature type="domain" description="Major facilitator superfamily (MFS) profile" evidence="11">
    <location>
        <begin position="1"/>
        <end position="327"/>
    </location>
</feature>
<evidence type="ECO:0000256" key="4">
    <source>
        <dbReference type="ARBA" id="ARBA00022597"/>
    </source>
</evidence>
<evidence type="ECO:0000313" key="13">
    <source>
        <dbReference type="Proteomes" id="UP000823775"/>
    </source>
</evidence>
<evidence type="ECO:0000256" key="1">
    <source>
        <dbReference type="ARBA" id="ARBA00004141"/>
    </source>
</evidence>
<comment type="similarity">
    <text evidence="9">Belongs to the major facilitator superfamily. Phosphate:H(+) symporter (TC 2.A.1.9) family.</text>
</comment>
<feature type="transmembrane region" description="Helical" evidence="10">
    <location>
        <begin position="119"/>
        <end position="141"/>
    </location>
</feature>
<feature type="transmembrane region" description="Helical" evidence="10">
    <location>
        <begin position="212"/>
        <end position="234"/>
    </location>
</feature>
<sequence>MAPFLRRFFMSVYRKQALNTSTNQYCKFNSQLLTLSPLLYLAALLASVVASHVSKKSGRKKTMLLGGSLLNWRCLNVAAVHITMLILGRILLGFGVGFANQSVPIYLSEIAPYKYRGTFNVLFQLAITVGILIANIVNYLANKISGGWGWRVSLEGVPPGKADEAEQLLKKIRGVDNVKSEFKDLVEASEASKKVEKPWTNLFKVRKYRPQLILSALIPSFQQLTGINVVMFYAPVLFQTLDLGAISLMSAVTGVVNVAATFISIYCTDRYGRRALLICVSNVWSRSSGSCGQERSRANASIKLTNVYVKTTSDEDLKNLSEKSPVL</sequence>
<keyword evidence="8 10" id="KW-0472">Membrane</keyword>
<evidence type="ECO:0000313" key="12">
    <source>
        <dbReference type="EMBL" id="MCD7461079.1"/>
    </source>
</evidence>
<evidence type="ECO:0000256" key="2">
    <source>
        <dbReference type="ARBA" id="ARBA00010992"/>
    </source>
</evidence>
<keyword evidence="4" id="KW-0762">Sugar transport</keyword>
<dbReference type="InterPro" id="IPR005828">
    <property type="entry name" value="MFS_sugar_transport-like"/>
</dbReference>
<organism evidence="12 13">
    <name type="scientific">Datura stramonium</name>
    <name type="common">Jimsonweed</name>
    <name type="synonym">Common thornapple</name>
    <dbReference type="NCBI Taxonomy" id="4076"/>
    <lineage>
        <taxon>Eukaryota</taxon>
        <taxon>Viridiplantae</taxon>
        <taxon>Streptophyta</taxon>
        <taxon>Embryophyta</taxon>
        <taxon>Tracheophyta</taxon>
        <taxon>Spermatophyta</taxon>
        <taxon>Magnoliopsida</taxon>
        <taxon>eudicotyledons</taxon>
        <taxon>Gunneridae</taxon>
        <taxon>Pentapetalae</taxon>
        <taxon>asterids</taxon>
        <taxon>lamiids</taxon>
        <taxon>Solanales</taxon>
        <taxon>Solanaceae</taxon>
        <taxon>Solanoideae</taxon>
        <taxon>Datureae</taxon>
        <taxon>Datura</taxon>
    </lineage>
</organism>
<evidence type="ECO:0000256" key="9">
    <source>
        <dbReference type="ARBA" id="ARBA00044504"/>
    </source>
</evidence>
<feature type="transmembrane region" description="Helical" evidence="10">
    <location>
        <begin position="246"/>
        <end position="267"/>
    </location>
</feature>
<protein>
    <recommendedName>
        <fullName evidence="11">Major facilitator superfamily (MFS) profile domain-containing protein</fullName>
    </recommendedName>
</protein>
<dbReference type="InterPro" id="IPR045262">
    <property type="entry name" value="STP/PLT_plant"/>
</dbReference>
<comment type="caution">
    <text evidence="12">The sequence shown here is derived from an EMBL/GenBank/DDBJ whole genome shotgun (WGS) entry which is preliminary data.</text>
</comment>
<evidence type="ECO:0000256" key="3">
    <source>
        <dbReference type="ARBA" id="ARBA00022448"/>
    </source>
</evidence>
<dbReference type="InterPro" id="IPR020846">
    <property type="entry name" value="MFS_dom"/>
</dbReference>
<dbReference type="PANTHER" id="PTHR23500:SF567">
    <property type="entry name" value="SUGAR TRANSPORT PROTEIN 12-LIKE"/>
    <property type="match status" value="1"/>
</dbReference>
<keyword evidence="7 10" id="KW-1133">Transmembrane helix</keyword>
<dbReference type="PRINTS" id="PR00171">
    <property type="entry name" value="SUGRTRNSPORT"/>
</dbReference>
<dbReference type="PROSITE" id="PS00217">
    <property type="entry name" value="SUGAR_TRANSPORT_2"/>
    <property type="match status" value="1"/>
</dbReference>
<dbReference type="Proteomes" id="UP000823775">
    <property type="component" value="Unassembled WGS sequence"/>
</dbReference>
<name>A0ABS8SRG7_DATST</name>
<dbReference type="PROSITE" id="PS50850">
    <property type="entry name" value="MFS"/>
    <property type="match status" value="1"/>
</dbReference>
<dbReference type="InterPro" id="IPR036259">
    <property type="entry name" value="MFS_trans_sf"/>
</dbReference>
<dbReference type="Gene3D" id="1.20.1250.20">
    <property type="entry name" value="MFS general substrate transporter like domains"/>
    <property type="match status" value="2"/>
</dbReference>
<feature type="transmembrane region" description="Helical" evidence="10">
    <location>
        <begin position="74"/>
        <end position="99"/>
    </location>
</feature>
<feature type="transmembrane region" description="Helical" evidence="10">
    <location>
        <begin position="32"/>
        <end position="53"/>
    </location>
</feature>
<comment type="similarity">
    <text evidence="2">Belongs to the major facilitator superfamily. Sugar transporter (TC 2.A.1.1) family.</text>
</comment>
<dbReference type="Pfam" id="PF00083">
    <property type="entry name" value="Sugar_tr"/>
    <property type="match status" value="1"/>
</dbReference>
<dbReference type="EMBL" id="JACEIK010000696">
    <property type="protein sequence ID" value="MCD7461079.1"/>
    <property type="molecule type" value="Genomic_DNA"/>
</dbReference>
<keyword evidence="5 10" id="KW-0812">Transmembrane</keyword>
<dbReference type="PANTHER" id="PTHR23500">
    <property type="entry name" value="SOLUTE CARRIER FAMILY 2, FACILITATED GLUCOSE TRANSPORTER"/>
    <property type="match status" value="1"/>
</dbReference>
<dbReference type="SUPFAM" id="SSF103473">
    <property type="entry name" value="MFS general substrate transporter"/>
    <property type="match status" value="1"/>
</dbReference>